<dbReference type="RefSeq" id="WP_103066552.1">
    <property type="nucleotide sequence ID" value="NZ_AZRL01000004.1"/>
</dbReference>
<sequence>MDRRMLGKTQEELSIIGLNLEKLLVSEDAYEVKRYLEKFILRGVNFFEISLKFEPKDEAAVFPINLYRDQLFIAGRSYSKSGDEIQQDIKELLAKFNLQYLDLIQIIVKTQEDIHRILGPEGALEGVFAAKNLGLIKYIGFSTNKESIALKLLESYDFDSITFPIDWMNWYTGFGRKVISKAKEKGTGVISKQNLIKKITKVNEEKGISDLLYIPSESYEEVKTTIRFSLTKPITSILCSSHIDLLEWLIQAADEFTPLDIQEEENLRKSCEDLSKVFNPKNI</sequence>
<evidence type="ECO:0000313" key="2">
    <source>
        <dbReference type="Proteomes" id="UP000236434"/>
    </source>
</evidence>
<dbReference type="OrthoDB" id="9804790at2"/>
<dbReference type="PANTHER" id="PTHR43312:SF1">
    <property type="entry name" value="NADP-DEPENDENT OXIDOREDUCTASE DOMAIN-CONTAINING PROTEIN"/>
    <property type="match status" value="1"/>
</dbReference>
<evidence type="ECO:0000313" key="1">
    <source>
        <dbReference type="EMBL" id="PNR97765.1"/>
    </source>
</evidence>
<organism evidence="1 2">
    <name type="scientific">Petrotoga olearia DSM 13574</name>
    <dbReference type="NCBI Taxonomy" id="1122955"/>
    <lineage>
        <taxon>Bacteria</taxon>
        <taxon>Thermotogati</taxon>
        <taxon>Thermotogota</taxon>
        <taxon>Thermotogae</taxon>
        <taxon>Petrotogales</taxon>
        <taxon>Petrotogaceae</taxon>
        <taxon>Petrotoga</taxon>
    </lineage>
</organism>
<dbReference type="EMBL" id="AZRL01000004">
    <property type="protein sequence ID" value="PNR97765.1"/>
    <property type="molecule type" value="Genomic_DNA"/>
</dbReference>
<dbReference type="Proteomes" id="UP000236434">
    <property type="component" value="Unassembled WGS sequence"/>
</dbReference>
<dbReference type="InterPro" id="IPR053135">
    <property type="entry name" value="AKR2_Oxidoreductase"/>
</dbReference>
<protein>
    <recommendedName>
        <fullName evidence="3">Aldo/keto reductase</fullName>
    </recommendedName>
</protein>
<proteinExistence type="predicted"/>
<dbReference type="InterPro" id="IPR036812">
    <property type="entry name" value="NAD(P)_OxRdtase_dom_sf"/>
</dbReference>
<dbReference type="SUPFAM" id="SSF51430">
    <property type="entry name" value="NAD(P)-linked oxidoreductase"/>
    <property type="match status" value="1"/>
</dbReference>
<evidence type="ECO:0008006" key="3">
    <source>
        <dbReference type="Google" id="ProtNLM"/>
    </source>
</evidence>
<comment type="caution">
    <text evidence="1">The sequence shown here is derived from an EMBL/GenBank/DDBJ whole genome shotgun (WGS) entry which is preliminary data.</text>
</comment>
<reference evidence="1 2" key="1">
    <citation type="submission" date="2013-12" db="EMBL/GenBank/DDBJ databases">
        <title>Comparative genomics of Petrotoga isolates.</title>
        <authorList>
            <person name="Nesbo C.L."/>
            <person name="Charchuk R."/>
            <person name="Chow K."/>
        </authorList>
    </citation>
    <scope>NUCLEOTIDE SEQUENCE [LARGE SCALE GENOMIC DNA]</scope>
    <source>
        <strain evidence="1 2">DSM 13574</strain>
    </source>
</reference>
<dbReference type="AlphaFoldDB" id="A0A2K1P4Q3"/>
<accession>A0A2K1P4Q3</accession>
<dbReference type="PANTHER" id="PTHR43312">
    <property type="entry name" value="D-THREO-ALDOSE 1-DEHYDROGENASE"/>
    <property type="match status" value="1"/>
</dbReference>
<dbReference type="Gene3D" id="3.20.20.100">
    <property type="entry name" value="NADP-dependent oxidoreductase domain"/>
    <property type="match status" value="1"/>
</dbReference>
<gene>
    <name evidence="1" type="ORF">X929_03030</name>
</gene>
<name>A0A2K1P4Q3_9BACT</name>